<dbReference type="EMBL" id="LUCM01005081">
    <property type="protein sequence ID" value="KAA0193362.1"/>
    <property type="molecule type" value="Genomic_DNA"/>
</dbReference>
<feature type="compositionally biased region" description="Polar residues" evidence="5">
    <location>
        <begin position="153"/>
        <end position="172"/>
    </location>
</feature>
<dbReference type="SUPFAM" id="SSF48508">
    <property type="entry name" value="Nuclear receptor ligand-binding domain"/>
    <property type="match status" value="1"/>
</dbReference>
<dbReference type="GO" id="GO:0003677">
    <property type="term" value="F:DNA binding"/>
    <property type="evidence" value="ECO:0007669"/>
    <property type="project" value="InterPro"/>
</dbReference>
<feature type="compositionally biased region" description="Acidic residues" evidence="5">
    <location>
        <begin position="506"/>
        <end position="524"/>
    </location>
</feature>
<dbReference type="InterPro" id="IPR000536">
    <property type="entry name" value="Nucl_hrmn_rcpt_lig-bd"/>
</dbReference>
<comment type="caution">
    <text evidence="7">The sequence shown here is derived from an EMBL/GenBank/DDBJ whole genome shotgun (WGS) entry which is preliminary data.</text>
</comment>
<dbReference type="Proteomes" id="UP000728185">
    <property type="component" value="Unassembled WGS sequence"/>
</dbReference>
<evidence type="ECO:0000259" key="6">
    <source>
        <dbReference type="PROSITE" id="PS51843"/>
    </source>
</evidence>
<evidence type="ECO:0000256" key="2">
    <source>
        <dbReference type="ARBA" id="ARBA00023015"/>
    </source>
</evidence>
<name>A0A8E0S141_9TREM</name>
<protein>
    <submittedName>
        <fullName evidence="7">Nuclear receptor subfamily 5 group A member 2</fullName>
    </submittedName>
</protein>
<keyword evidence="4 7" id="KW-0675">Receptor</keyword>
<feature type="compositionally biased region" description="Low complexity" evidence="5">
    <location>
        <begin position="560"/>
        <end position="570"/>
    </location>
</feature>
<feature type="compositionally biased region" description="Low complexity" evidence="5">
    <location>
        <begin position="39"/>
        <end position="51"/>
    </location>
</feature>
<dbReference type="SMART" id="SM00430">
    <property type="entry name" value="HOLI"/>
    <property type="match status" value="1"/>
</dbReference>
<evidence type="ECO:0000256" key="3">
    <source>
        <dbReference type="ARBA" id="ARBA00023163"/>
    </source>
</evidence>
<dbReference type="InterPro" id="IPR035500">
    <property type="entry name" value="NHR-like_dom_sf"/>
</dbReference>
<feature type="region of interest" description="Disordered" evidence="5">
    <location>
        <begin position="633"/>
        <end position="702"/>
    </location>
</feature>
<comment type="subcellular location">
    <subcellularLocation>
        <location evidence="1">Nucleus</location>
    </subcellularLocation>
</comment>
<keyword evidence="8" id="KW-1185">Reference proteome</keyword>
<dbReference type="Gene3D" id="1.10.565.10">
    <property type="entry name" value="Retinoid X Receptor"/>
    <property type="match status" value="1"/>
</dbReference>
<proteinExistence type="predicted"/>
<keyword evidence="2" id="KW-0805">Transcription regulation</keyword>
<dbReference type="PRINTS" id="PR00398">
    <property type="entry name" value="STRDHORMONER"/>
</dbReference>
<keyword evidence="3" id="KW-0804">Transcription</keyword>
<feature type="region of interest" description="Disordered" evidence="5">
    <location>
        <begin position="17"/>
        <end position="93"/>
    </location>
</feature>
<dbReference type="InterPro" id="IPR016355">
    <property type="entry name" value="NR5-like"/>
</dbReference>
<dbReference type="InterPro" id="IPR001723">
    <property type="entry name" value="Nuclear_hrmn_rcpt"/>
</dbReference>
<feature type="region of interest" description="Disordered" evidence="5">
    <location>
        <begin position="144"/>
        <end position="190"/>
    </location>
</feature>
<organism evidence="7 8">
    <name type="scientific">Fasciolopsis buskii</name>
    <dbReference type="NCBI Taxonomy" id="27845"/>
    <lineage>
        <taxon>Eukaryota</taxon>
        <taxon>Metazoa</taxon>
        <taxon>Spiralia</taxon>
        <taxon>Lophotrochozoa</taxon>
        <taxon>Platyhelminthes</taxon>
        <taxon>Trematoda</taxon>
        <taxon>Digenea</taxon>
        <taxon>Plagiorchiida</taxon>
        <taxon>Echinostomata</taxon>
        <taxon>Echinostomatoidea</taxon>
        <taxon>Fasciolidae</taxon>
        <taxon>Fasciolopsis</taxon>
    </lineage>
</organism>
<accession>A0A8E0S141</accession>
<feature type="compositionally biased region" description="Polar residues" evidence="5">
    <location>
        <begin position="28"/>
        <end position="38"/>
    </location>
</feature>
<evidence type="ECO:0000313" key="8">
    <source>
        <dbReference type="Proteomes" id="UP000728185"/>
    </source>
</evidence>
<feature type="compositionally biased region" description="Polar residues" evidence="5">
    <location>
        <begin position="633"/>
        <end position="646"/>
    </location>
</feature>
<evidence type="ECO:0000313" key="7">
    <source>
        <dbReference type="EMBL" id="KAA0193362.1"/>
    </source>
</evidence>
<dbReference type="AlphaFoldDB" id="A0A8E0S141"/>
<dbReference type="PROSITE" id="PS51843">
    <property type="entry name" value="NR_LBD"/>
    <property type="match status" value="1"/>
</dbReference>
<feature type="compositionally biased region" description="Polar residues" evidence="5">
    <location>
        <begin position="1012"/>
        <end position="1028"/>
    </location>
</feature>
<feature type="compositionally biased region" description="Polar residues" evidence="5">
    <location>
        <begin position="52"/>
        <end position="71"/>
    </location>
</feature>
<feature type="compositionally biased region" description="Basic and acidic residues" evidence="5">
    <location>
        <begin position="547"/>
        <end position="558"/>
    </location>
</feature>
<feature type="compositionally biased region" description="Polar residues" evidence="5">
    <location>
        <begin position="682"/>
        <end position="702"/>
    </location>
</feature>
<evidence type="ECO:0000256" key="1">
    <source>
        <dbReference type="ARBA" id="ARBA00004123"/>
    </source>
</evidence>
<feature type="region of interest" description="Disordered" evidence="5">
    <location>
        <begin position="1008"/>
        <end position="1044"/>
    </location>
</feature>
<dbReference type="OrthoDB" id="5984981at2759"/>
<dbReference type="PANTHER" id="PTHR24086">
    <property type="entry name" value="NUCLEAR RECEPTOR SUBFAMILY 5 GROUP A"/>
    <property type="match status" value="1"/>
</dbReference>
<dbReference type="Pfam" id="PF00104">
    <property type="entry name" value="Hormone_recep"/>
    <property type="match status" value="1"/>
</dbReference>
<feature type="compositionally biased region" description="Acidic residues" evidence="5">
    <location>
        <begin position="454"/>
        <end position="479"/>
    </location>
</feature>
<evidence type="ECO:0000256" key="4">
    <source>
        <dbReference type="ARBA" id="ARBA00023170"/>
    </source>
</evidence>
<sequence>LSSNSCYTGINSARENDVRLHPVDPNSGEKQVSLSCGVNNSSSSNNNRNTNGTAVGSKQSPTYSPNGSDASTHAHGASHLAPRDQIGSPSRCSLSSTIQSAAHNWTSTAMALAAAAAVAVAASASSSCPVTLSSQASGVEPSILGHSFGATRDMSQGNTVKSETDSQTTNSPCLGRPNMSSEPVLAPLSSPSVAKRTRLLGPDNYFVPSTASFPAYGPPSSAFRQQPTSYEYGYSLAVSTHNRNSTGSMFWSGSSGLQSQNPHLMHTPVPAMQSNSILGSAGRHSMTDYPVFPGLRDNGANTIPTVTSPQGYCTSTPPPPRRSVSLTAPFPSTALNSDTGSYVVVPGTSGPLSHLSSPSSSATCPNTDLIPADSFGTVGMSYGHSEKTCTDMSHVPVCTATFSIGSTSISTNTNYGALCPNSVLPDFLDPNPSSTAGSHMPNDGTVDVDRDDGVDAEEDEDEVDDDDDDEDEEEEDESDDSLHAGGSHTSGSDQAYGSKAVHSAIDESDADSYDDDDEEDEDLETGLNHDRAATGYGSSSGSYTEPYDSRRGSLDHLKYSGTSTPTATTAPNLSDVDMYRTPYSTKRPSISLVQMFAVSVEHDDKLGELVEQFVPQIKSHLEELVSMKASLNQTGTPTVLNGSRKTSLTEDTDSSGATPSDAKLSTPEPAYGHDGTGMGQLISDSATSDSNVTPLATSSAPSVTVGSRSYLEQLKSSAILAPDPETHPSDSAEKAVLATTTEYLMCSLCCLLENCLFYLVDWMGQTELFKIIPVADKMQLLNSSWSEIVLLEYLHCYLTHCSDGGNGPPAIVSKSPAHCNRDGTNTMRLSSSASLRPSRELCEVMDGTVDWLLGGTEFRSKLEDLLAQFERLQLDHEEFTCLKFLALFNPAKHDMALNSSQDYVRRVQGRLCRFLLRRSRLASRVMLTSSNKNATHETLPQWIPHSAVDVNAWKSASTDRFGRLLLQLAEVKYVAFQMESHLLARYRIGKIPHESLLTEMLVTKRNGLHTCPGNSTRRFSMPSKTGPSDQHPRHSPPPSSVNSHTVLMSELGADSLVSSSCSIFRPVPSTQGTGTTLSLAVSSGSFEQSVNASHASVLS</sequence>
<feature type="region of interest" description="Disordered" evidence="5">
    <location>
        <begin position="429"/>
        <end position="570"/>
    </location>
</feature>
<evidence type="ECO:0000256" key="5">
    <source>
        <dbReference type="SAM" id="MobiDB-lite"/>
    </source>
</evidence>
<dbReference type="GO" id="GO:0005634">
    <property type="term" value="C:nucleus"/>
    <property type="evidence" value="ECO:0007669"/>
    <property type="project" value="UniProtKB-SubCell"/>
</dbReference>
<dbReference type="GO" id="GO:0004879">
    <property type="term" value="F:nuclear receptor activity"/>
    <property type="evidence" value="ECO:0007669"/>
    <property type="project" value="InterPro"/>
</dbReference>
<reference evidence="7" key="1">
    <citation type="submission" date="2019-05" db="EMBL/GenBank/DDBJ databases">
        <title>Annotation for the trematode Fasciolopsis buski.</title>
        <authorList>
            <person name="Choi Y.-J."/>
        </authorList>
    </citation>
    <scope>NUCLEOTIDE SEQUENCE</scope>
    <source>
        <strain evidence="7">HT</strain>
        <tissue evidence="7">Whole worm</tissue>
    </source>
</reference>
<gene>
    <name evidence="7" type="ORF">FBUS_11860</name>
</gene>
<feature type="non-terminal residue" evidence="7">
    <location>
        <position position="1"/>
    </location>
</feature>
<feature type="domain" description="NR LBD" evidence="6">
    <location>
        <begin position="710"/>
        <end position="1004"/>
    </location>
</feature>